<keyword evidence="3" id="KW-1185">Reference proteome</keyword>
<evidence type="ECO:0000313" key="3">
    <source>
        <dbReference type="Proteomes" id="UP001604277"/>
    </source>
</evidence>
<proteinExistence type="predicted"/>
<dbReference type="AlphaFoldDB" id="A0ABD1WLJ9"/>
<protein>
    <submittedName>
        <fullName evidence="2">Uncharacterized protein</fullName>
    </submittedName>
</protein>
<sequence length="125" mass="14036">MHKETWIGIDPITNNIDAPAEWWDCKIKHNYHNLFSEILATCFVSRCPTRFSQASGTETWYGQEGLNYYRDSESNEIEGSDESDGPTRDDNIARTVSTDGLGRATSCGKRKLMGGSNGTRKKIRA</sequence>
<evidence type="ECO:0000256" key="1">
    <source>
        <dbReference type="SAM" id="MobiDB-lite"/>
    </source>
</evidence>
<accession>A0ABD1WLJ9</accession>
<comment type="caution">
    <text evidence="2">The sequence shown here is derived from an EMBL/GenBank/DDBJ whole genome shotgun (WGS) entry which is preliminary data.</text>
</comment>
<dbReference type="Proteomes" id="UP001604277">
    <property type="component" value="Unassembled WGS sequence"/>
</dbReference>
<feature type="compositionally biased region" description="Acidic residues" evidence="1">
    <location>
        <begin position="74"/>
        <end position="84"/>
    </location>
</feature>
<feature type="region of interest" description="Disordered" evidence="1">
    <location>
        <begin position="71"/>
        <end position="125"/>
    </location>
</feature>
<reference evidence="3" key="1">
    <citation type="submission" date="2024-07" db="EMBL/GenBank/DDBJ databases">
        <title>Two chromosome-level genome assemblies of Korean endemic species Abeliophyllum distichum and Forsythia ovata (Oleaceae).</title>
        <authorList>
            <person name="Jang H."/>
        </authorList>
    </citation>
    <scope>NUCLEOTIDE SEQUENCE [LARGE SCALE GENOMIC DNA]</scope>
</reference>
<evidence type="ECO:0000313" key="2">
    <source>
        <dbReference type="EMBL" id="KAL2550507.1"/>
    </source>
</evidence>
<gene>
    <name evidence="2" type="ORF">Fot_12037</name>
</gene>
<name>A0ABD1WLJ9_9LAMI</name>
<organism evidence="2 3">
    <name type="scientific">Forsythia ovata</name>
    <dbReference type="NCBI Taxonomy" id="205694"/>
    <lineage>
        <taxon>Eukaryota</taxon>
        <taxon>Viridiplantae</taxon>
        <taxon>Streptophyta</taxon>
        <taxon>Embryophyta</taxon>
        <taxon>Tracheophyta</taxon>
        <taxon>Spermatophyta</taxon>
        <taxon>Magnoliopsida</taxon>
        <taxon>eudicotyledons</taxon>
        <taxon>Gunneridae</taxon>
        <taxon>Pentapetalae</taxon>
        <taxon>asterids</taxon>
        <taxon>lamiids</taxon>
        <taxon>Lamiales</taxon>
        <taxon>Oleaceae</taxon>
        <taxon>Forsythieae</taxon>
        <taxon>Forsythia</taxon>
    </lineage>
</organism>
<dbReference type="EMBL" id="JBFOLJ010000003">
    <property type="protein sequence ID" value="KAL2550507.1"/>
    <property type="molecule type" value="Genomic_DNA"/>
</dbReference>